<reference evidence="1 2" key="1">
    <citation type="journal article" date="2021" name="Elife">
        <title>Chloroplast acquisition without the gene transfer in kleptoplastic sea slugs, Plakobranchus ocellatus.</title>
        <authorList>
            <person name="Maeda T."/>
            <person name="Takahashi S."/>
            <person name="Yoshida T."/>
            <person name="Shimamura S."/>
            <person name="Takaki Y."/>
            <person name="Nagai Y."/>
            <person name="Toyoda A."/>
            <person name="Suzuki Y."/>
            <person name="Arimoto A."/>
            <person name="Ishii H."/>
            <person name="Satoh N."/>
            <person name="Nishiyama T."/>
            <person name="Hasebe M."/>
            <person name="Maruyama T."/>
            <person name="Minagawa J."/>
            <person name="Obokata J."/>
            <person name="Shigenobu S."/>
        </authorList>
    </citation>
    <scope>NUCLEOTIDE SEQUENCE [LARGE SCALE GENOMIC DNA]</scope>
</reference>
<sequence>MKLFCYKINKLHLCKPLIRAIESLPIKDKFSLSQLVTYRSVCLSWSHTDSTWEGRLCSIVTTKVRKST</sequence>
<gene>
    <name evidence="1" type="ORF">PoB_006945100</name>
</gene>
<name>A0AAV4DGF8_9GAST</name>
<proteinExistence type="predicted"/>
<protein>
    <submittedName>
        <fullName evidence="1">Pci domain-containing protein 2-like</fullName>
    </submittedName>
</protein>
<evidence type="ECO:0000313" key="2">
    <source>
        <dbReference type="Proteomes" id="UP000735302"/>
    </source>
</evidence>
<accession>A0AAV4DGF8</accession>
<dbReference type="Proteomes" id="UP000735302">
    <property type="component" value="Unassembled WGS sequence"/>
</dbReference>
<evidence type="ECO:0000313" key="1">
    <source>
        <dbReference type="EMBL" id="GFO42946.1"/>
    </source>
</evidence>
<keyword evidence="2" id="KW-1185">Reference proteome</keyword>
<dbReference type="EMBL" id="BLXT01007828">
    <property type="protein sequence ID" value="GFO42946.1"/>
    <property type="molecule type" value="Genomic_DNA"/>
</dbReference>
<organism evidence="1 2">
    <name type="scientific">Plakobranchus ocellatus</name>
    <dbReference type="NCBI Taxonomy" id="259542"/>
    <lineage>
        <taxon>Eukaryota</taxon>
        <taxon>Metazoa</taxon>
        <taxon>Spiralia</taxon>
        <taxon>Lophotrochozoa</taxon>
        <taxon>Mollusca</taxon>
        <taxon>Gastropoda</taxon>
        <taxon>Heterobranchia</taxon>
        <taxon>Euthyneura</taxon>
        <taxon>Panpulmonata</taxon>
        <taxon>Sacoglossa</taxon>
        <taxon>Placobranchoidea</taxon>
        <taxon>Plakobranchidae</taxon>
        <taxon>Plakobranchus</taxon>
    </lineage>
</organism>
<dbReference type="AlphaFoldDB" id="A0AAV4DGF8"/>
<comment type="caution">
    <text evidence="1">The sequence shown here is derived from an EMBL/GenBank/DDBJ whole genome shotgun (WGS) entry which is preliminary data.</text>
</comment>